<evidence type="ECO:0000313" key="14">
    <source>
        <dbReference type="Proteomes" id="UP001329430"/>
    </source>
</evidence>
<evidence type="ECO:0000313" key="13">
    <source>
        <dbReference type="EMBL" id="KAK5648738.1"/>
    </source>
</evidence>
<evidence type="ECO:0000256" key="6">
    <source>
        <dbReference type="ARBA" id="ARBA00022989"/>
    </source>
</evidence>
<dbReference type="InterPro" id="IPR018928">
    <property type="entry name" value="HAP2/GCS1_dom"/>
</dbReference>
<evidence type="ECO:0000259" key="12">
    <source>
        <dbReference type="Pfam" id="PF10699"/>
    </source>
</evidence>
<keyword evidence="8 11" id="KW-0472">Membrane</keyword>
<evidence type="ECO:0000256" key="7">
    <source>
        <dbReference type="ARBA" id="ARBA00023121"/>
    </source>
</evidence>
<comment type="subcellular location">
    <subcellularLocation>
        <location evidence="1">Cell membrane</location>
        <topology evidence="1">Single-pass type I membrane protein</topology>
    </subcellularLocation>
</comment>
<dbReference type="GO" id="GO:0008289">
    <property type="term" value="F:lipid binding"/>
    <property type="evidence" value="ECO:0007669"/>
    <property type="project" value="UniProtKB-KW"/>
</dbReference>
<dbReference type="GO" id="GO:0007338">
    <property type="term" value="P:single fertilization"/>
    <property type="evidence" value="ECO:0007669"/>
    <property type="project" value="UniProtKB-KW"/>
</dbReference>
<organism evidence="13 14">
    <name type="scientific">Pyrocoelia pectoralis</name>
    <dbReference type="NCBI Taxonomy" id="417401"/>
    <lineage>
        <taxon>Eukaryota</taxon>
        <taxon>Metazoa</taxon>
        <taxon>Ecdysozoa</taxon>
        <taxon>Arthropoda</taxon>
        <taxon>Hexapoda</taxon>
        <taxon>Insecta</taxon>
        <taxon>Pterygota</taxon>
        <taxon>Neoptera</taxon>
        <taxon>Endopterygota</taxon>
        <taxon>Coleoptera</taxon>
        <taxon>Polyphaga</taxon>
        <taxon>Elateriformia</taxon>
        <taxon>Elateroidea</taxon>
        <taxon>Lampyridae</taxon>
        <taxon>Lampyrinae</taxon>
        <taxon>Pyrocoelia</taxon>
    </lineage>
</organism>
<keyword evidence="5" id="KW-0732">Signal</keyword>
<evidence type="ECO:0000256" key="10">
    <source>
        <dbReference type="ARBA" id="ARBA00023279"/>
    </source>
</evidence>
<evidence type="ECO:0000256" key="4">
    <source>
        <dbReference type="ARBA" id="ARBA00022692"/>
    </source>
</evidence>
<dbReference type="InterPro" id="IPR040326">
    <property type="entry name" value="HAP2/GCS1"/>
</dbReference>
<evidence type="ECO:0000256" key="8">
    <source>
        <dbReference type="ARBA" id="ARBA00023136"/>
    </source>
</evidence>
<evidence type="ECO:0000256" key="3">
    <source>
        <dbReference type="ARBA" id="ARBA00022475"/>
    </source>
</evidence>
<proteinExistence type="inferred from homology"/>
<dbReference type="PANTHER" id="PTHR31764:SF0">
    <property type="entry name" value="GENERATIVE CELL SPECIFIC-1_HAP2 DOMAIN-CONTAINING PROTEIN"/>
    <property type="match status" value="1"/>
</dbReference>
<protein>
    <recommendedName>
        <fullName evidence="12">Generative cell specific-1/HAP2 domain-containing protein</fullName>
    </recommendedName>
</protein>
<evidence type="ECO:0000256" key="9">
    <source>
        <dbReference type="ARBA" id="ARBA00023157"/>
    </source>
</evidence>
<accession>A0AAN7VQX1</accession>
<dbReference type="EMBL" id="JAVRBK010000002">
    <property type="protein sequence ID" value="KAK5648738.1"/>
    <property type="molecule type" value="Genomic_DNA"/>
</dbReference>
<keyword evidence="9" id="KW-1015">Disulfide bond</keyword>
<keyword evidence="7" id="KW-0446">Lipid-binding</keyword>
<keyword evidence="10" id="KW-0278">Fertilization</keyword>
<dbReference type="Proteomes" id="UP001329430">
    <property type="component" value="Chromosome 2"/>
</dbReference>
<feature type="transmembrane region" description="Helical" evidence="11">
    <location>
        <begin position="728"/>
        <end position="754"/>
    </location>
</feature>
<dbReference type="Pfam" id="PF10699">
    <property type="entry name" value="HAP2-GCS1"/>
    <property type="match status" value="1"/>
</dbReference>
<feature type="transmembrane region" description="Helical" evidence="11">
    <location>
        <begin position="812"/>
        <end position="831"/>
    </location>
</feature>
<evidence type="ECO:0000256" key="2">
    <source>
        <dbReference type="ARBA" id="ARBA00010929"/>
    </source>
</evidence>
<comment type="similarity">
    <text evidence="2">Belongs to the HAP2/GCS1 family.</text>
</comment>
<keyword evidence="3" id="KW-1003">Cell membrane</keyword>
<keyword evidence="4 11" id="KW-0812">Transmembrane</keyword>
<sequence length="892" mass="102053">MFLQYIILFNIFGVNTIIHSPKTESLSDRTKTYEQLDREWENSICCLRKLRCCHKEPRIELRALLVKCTDAESCENGDGNFSKSSSQMYDFNNKNGMIRNCHKKLVLTIKLQTPIEDVRNCEYVIVDHVYDTISHRKARLLTPYVIKLKQDVIREVYSLDFFHIVNSHAHEVVYNKNVPNFTGCDSTSRSPTCGKVTYRGTELPYSEGFCCSCNTLTNVQRQPEPNEYVGNIVKYSDPEFVLGGMECPRNLRGIYNFMQDFRDDYENTLKSSKQSDSEVKGQKVVYFNPKLFNQEMQVDTHFDKRQIYSSGDQARGGQNCADRYTPPKLNPEEYHESAHCLKFSDVWYTVYRLGKPKLEHSSLVNIFERNDGLNGNAIWRDLTDGKMIRVGVDHCHYVDEKQTISIRYNSRLEDVDETTFAINYKVALLLVPENGQQVDPMHYPEIMNGPSEYLIVHKDQISTKGDRCNVGGVGFEAFAKQPNRCSSPKGTCLSNQPFHLWKHDHKAEQIGKKGCFFLKNYGSFPVDPLKINSKTKEKFLIMNYAESQPIMIDIEIRADFNTILRPEGAAKITEVYIDSTRPSKTIITAKITNSGLVSSFFSVKLCNCPLELPASFNDIETQIALIPPQTQHIFHLEIKYKLPLKRFQCSVMALNVNREVAAIRTILIQQLDRCLCTWHCKCACVGSSNGLKCTPMSTEQYHGAGFLGSLPVVTVEDQDNSLNETAIVIVHLTVSLIIILLLLGTIKGLIGILYSPSIGIWGLKNILNLPKPIKRYFERNLASQIVVYDNEGWPIHPETNKRVRCIKKSTEMFLNILFCFICPANVCIPIVQRSANDEKVKKCKLKEKCGNCLTKSKHFLQYPLRKVRAIFQRRKDRNRTPVIENIDDVSNL</sequence>
<dbReference type="GO" id="GO:0005886">
    <property type="term" value="C:plasma membrane"/>
    <property type="evidence" value="ECO:0007669"/>
    <property type="project" value="UniProtKB-SubCell"/>
</dbReference>
<comment type="caution">
    <text evidence="13">The sequence shown here is derived from an EMBL/GenBank/DDBJ whole genome shotgun (WGS) entry which is preliminary data.</text>
</comment>
<name>A0AAN7VQX1_9COLE</name>
<reference evidence="13 14" key="1">
    <citation type="journal article" date="2024" name="Insects">
        <title>An Improved Chromosome-Level Genome Assembly of the Firefly Pyrocoelia pectoralis.</title>
        <authorList>
            <person name="Fu X."/>
            <person name="Meyer-Rochow V.B."/>
            <person name="Ballantyne L."/>
            <person name="Zhu X."/>
        </authorList>
    </citation>
    <scope>NUCLEOTIDE SEQUENCE [LARGE SCALE GENOMIC DNA]</scope>
    <source>
        <strain evidence="13">XCY_ONT2</strain>
    </source>
</reference>
<feature type="domain" description="Generative cell specific-1/HAP2" evidence="12">
    <location>
        <begin position="100"/>
        <end position="669"/>
    </location>
</feature>
<evidence type="ECO:0000256" key="5">
    <source>
        <dbReference type="ARBA" id="ARBA00022729"/>
    </source>
</evidence>
<evidence type="ECO:0000256" key="11">
    <source>
        <dbReference type="SAM" id="Phobius"/>
    </source>
</evidence>
<evidence type="ECO:0000256" key="1">
    <source>
        <dbReference type="ARBA" id="ARBA00004251"/>
    </source>
</evidence>
<dbReference type="AlphaFoldDB" id="A0AAN7VQX1"/>
<gene>
    <name evidence="13" type="ORF">RI129_003630</name>
</gene>
<dbReference type="PANTHER" id="PTHR31764">
    <property type="entry name" value="PROTEIN HAPLESS 2"/>
    <property type="match status" value="1"/>
</dbReference>
<keyword evidence="14" id="KW-1185">Reference proteome</keyword>
<keyword evidence="6 11" id="KW-1133">Transmembrane helix</keyword>